<evidence type="ECO:0000256" key="1">
    <source>
        <dbReference type="SAM" id="MobiDB-lite"/>
    </source>
</evidence>
<protein>
    <submittedName>
        <fullName evidence="2">Uncharacterized protein</fullName>
    </submittedName>
</protein>
<accession>A0A0E0Q879</accession>
<organism evidence="2 3">
    <name type="scientific">Oryza rufipogon</name>
    <name type="common">Brownbeard rice</name>
    <name type="synonym">Asian wild rice</name>
    <dbReference type="NCBI Taxonomy" id="4529"/>
    <lineage>
        <taxon>Eukaryota</taxon>
        <taxon>Viridiplantae</taxon>
        <taxon>Streptophyta</taxon>
        <taxon>Embryophyta</taxon>
        <taxon>Tracheophyta</taxon>
        <taxon>Spermatophyta</taxon>
        <taxon>Magnoliopsida</taxon>
        <taxon>Liliopsida</taxon>
        <taxon>Poales</taxon>
        <taxon>Poaceae</taxon>
        <taxon>BOP clade</taxon>
        <taxon>Oryzoideae</taxon>
        <taxon>Oryzeae</taxon>
        <taxon>Oryzinae</taxon>
        <taxon>Oryza</taxon>
    </lineage>
</organism>
<feature type="region of interest" description="Disordered" evidence="1">
    <location>
        <begin position="1"/>
        <end position="44"/>
    </location>
</feature>
<keyword evidence="3" id="KW-1185">Reference proteome</keyword>
<dbReference type="Gramene" id="ORUFI07G14650.1">
    <property type="protein sequence ID" value="ORUFI07G14650.1"/>
    <property type="gene ID" value="ORUFI07G14650"/>
</dbReference>
<evidence type="ECO:0000313" key="3">
    <source>
        <dbReference type="Proteomes" id="UP000008022"/>
    </source>
</evidence>
<dbReference type="AlphaFoldDB" id="A0A0E0Q879"/>
<proteinExistence type="predicted"/>
<name>A0A0E0Q879_ORYRU</name>
<dbReference type="EnsemblPlants" id="ORUFI07G14650.1">
    <property type="protein sequence ID" value="ORUFI07G14650.1"/>
    <property type="gene ID" value="ORUFI07G14650"/>
</dbReference>
<dbReference type="Proteomes" id="UP000008022">
    <property type="component" value="Unassembled WGS sequence"/>
</dbReference>
<feature type="compositionally biased region" description="Low complexity" evidence="1">
    <location>
        <begin position="1"/>
        <end position="17"/>
    </location>
</feature>
<sequence>MAATSRSTASIAAASSLGPGGGAAAAGEGAEEGEGEGSSGGSGEAAAAAGSSILGWVYRAVWAGRVVEQKGDGRVSILYVLDENVPIFYLCLSSFSPLSLLMLLSDPNLGADNASPLLSDCTGEVVPVKVELGPCQERHEVEHVETTTEPQPPDLQFRIGYHEET</sequence>
<dbReference type="HOGENOM" id="CLU_137057_0_0_1"/>
<reference evidence="3" key="1">
    <citation type="submission" date="2013-06" db="EMBL/GenBank/DDBJ databases">
        <authorList>
            <person name="Zhao Q."/>
        </authorList>
    </citation>
    <scope>NUCLEOTIDE SEQUENCE</scope>
    <source>
        <strain evidence="3">cv. W1943</strain>
    </source>
</reference>
<reference evidence="2" key="2">
    <citation type="submission" date="2015-06" db="UniProtKB">
        <authorList>
            <consortium name="EnsemblPlants"/>
        </authorList>
    </citation>
    <scope>IDENTIFICATION</scope>
</reference>
<evidence type="ECO:0000313" key="2">
    <source>
        <dbReference type="EnsemblPlants" id="ORUFI07G14650.1"/>
    </source>
</evidence>